<evidence type="ECO:0000313" key="4">
    <source>
        <dbReference type="EMBL" id="RGW75847.1"/>
    </source>
</evidence>
<dbReference type="PROSITE" id="PS51000">
    <property type="entry name" value="HTH_DEOR_2"/>
    <property type="match status" value="1"/>
</dbReference>
<dbReference type="Gene3D" id="3.40.50.1360">
    <property type="match status" value="1"/>
</dbReference>
<reference evidence="4 5" key="1">
    <citation type="submission" date="2018-08" db="EMBL/GenBank/DDBJ databases">
        <title>A genome reference for cultivated species of the human gut microbiota.</title>
        <authorList>
            <person name="Zou Y."/>
            <person name="Xue W."/>
            <person name="Luo G."/>
        </authorList>
    </citation>
    <scope>NUCLEOTIDE SEQUENCE [LARGE SCALE GENOMIC DNA]</scope>
    <source>
        <strain evidence="4 5">AF10-31</strain>
    </source>
</reference>
<keyword evidence="1" id="KW-0805">Transcription regulation</keyword>
<dbReference type="SMART" id="SM00420">
    <property type="entry name" value="HTH_DEOR"/>
    <property type="match status" value="1"/>
</dbReference>
<dbReference type="Pfam" id="PF08220">
    <property type="entry name" value="HTH_DeoR"/>
    <property type="match status" value="1"/>
</dbReference>
<protein>
    <submittedName>
        <fullName evidence="4">DeoR/GlpR transcriptional regulator</fullName>
    </submittedName>
</protein>
<dbReference type="PRINTS" id="PR00037">
    <property type="entry name" value="HTHLACR"/>
</dbReference>
<dbReference type="SMART" id="SM01134">
    <property type="entry name" value="DeoRC"/>
    <property type="match status" value="1"/>
</dbReference>
<dbReference type="CDD" id="cd00090">
    <property type="entry name" value="HTH_ARSR"/>
    <property type="match status" value="1"/>
</dbReference>
<dbReference type="PANTHER" id="PTHR30363:SF44">
    <property type="entry name" value="AGA OPERON TRANSCRIPTIONAL REPRESSOR-RELATED"/>
    <property type="match status" value="1"/>
</dbReference>
<dbReference type="InterPro" id="IPR036388">
    <property type="entry name" value="WH-like_DNA-bd_sf"/>
</dbReference>
<dbReference type="InterPro" id="IPR001034">
    <property type="entry name" value="DeoR_HTH"/>
</dbReference>
<comment type="caution">
    <text evidence="4">The sequence shown here is derived from an EMBL/GenBank/DDBJ whole genome shotgun (WGS) entry which is preliminary data.</text>
</comment>
<dbReference type="SUPFAM" id="SSF100950">
    <property type="entry name" value="NagB/RpiA/CoA transferase-like"/>
    <property type="match status" value="1"/>
</dbReference>
<dbReference type="RefSeq" id="WP_003865861.1">
    <property type="nucleotide sequence ID" value="NZ_CABLCL010000109.1"/>
</dbReference>
<evidence type="ECO:0000313" key="5">
    <source>
        <dbReference type="Proteomes" id="UP000284651"/>
    </source>
</evidence>
<dbReference type="SUPFAM" id="SSF46785">
    <property type="entry name" value="Winged helix' DNA-binding domain"/>
    <property type="match status" value="1"/>
</dbReference>
<evidence type="ECO:0000259" key="3">
    <source>
        <dbReference type="PROSITE" id="PS51000"/>
    </source>
</evidence>
<dbReference type="InterPro" id="IPR014036">
    <property type="entry name" value="DeoR-like_C"/>
</dbReference>
<dbReference type="InterPro" id="IPR011991">
    <property type="entry name" value="ArsR-like_HTH"/>
</dbReference>
<dbReference type="GO" id="GO:0003700">
    <property type="term" value="F:DNA-binding transcription factor activity"/>
    <property type="evidence" value="ECO:0007669"/>
    <property type="project" value="InterPro"/>
</dbReference>
<proteinExistence type="predicted"/>
<evidence type="ECO:0000256" key="2">
    <source>
        <dbReference type="ARBA" id="ARBA00023163"/>
    </source>
</evidence>
<dbReference type="Pfam" id="PF00455">
    <property type="entry name" value="DeoRC"/>
    <property type="match status" value="1"/>
</dbReference>
<name>A0A413CW44_9FIRM</name>
<gene>
    <name evidence="4" type="ORF">DWV56_03700</name>
</gene>
<evidence type="ECO:0000256" key="1">
    <source>
        <dbReference type="ARBA" id="ARBA00023015"/>
    </source>
</evidence>
<dbReference type="PANTHER" id="PTHR30363">
    <property type="entry name" value="HTH-TYPE TRANSCRIPTIONAL REGULATOR SRLR-RELATED"/>
    <property type="match status" value="1"/>
</dbReference>
<accession>A0A413CW44</accession>
<sequence>MLSKERMVRIVQLLEERQFVTVKELQESFDVSRSSVMRDLIELENQGLIQRERGGASLKSVSTTLTNFNEMSVVSKENLNMEEKKLICAHAARSIRDGDCIYIDSGTTPAHILDYIQDKRIKLVTPSIYLIRKLPASFKGDIFLLGGEFNKSYDTSYGSLTLEMIRQFHFDHAFLSTNGIDLENGNVYVFDFNVGACKKAIMECSEKCDLLIDASKYGVKAMCNWASLKDFHSVYVDAYEEAREIPDNFLVCKGEDENEDK</sequence>
<keyword evidence="2" id="KW-0804">Transcription</keyword>
<dbReference type="AlphaFoldDB" id="A0A413CW44"/>
<dbReference type="InterPro" id="IPR036390">
    <property type="entry name" value="WH_DNA-bd_sf"/>
</dbReference>
<dbReference type="InterPro" id="IPR050313">
    <property type="entry name" value="Carb_Metab_HTH_regulators"/>
</dbReference>
<dbReference type="Proteomes" id="UP000284651">
    <property type="component" value="Unassembled WGS sequence"/>
</dbReference>
<organism evidence="4 5">
    <name type="scientific">Holdemanella biformis</name>
    <dbReference type="NCBI Taxonomy" id="1735"/>
    <lineage>
        <taxon>Bacteria</taxon>
        <taxon>Bacillati</taxon>
        <taxon>Bacillota</taxon>
        <taxon>Erysipelotrichia</taxon>
        <taxon>Erysipelotrichales</taxon>
        <taxon>Erysipelotrichaceae</taxon>
        <taxon>Holdemanella</taxon>
    </lineage>
</organism>
<dbReference type="InterPro" id="IPR037171">
    <property type="entry name" value="NagB/RpiA_transferase-like"/>
</dbReference>
<feature type="domain" description="HTH deoR-type" evidence="3">
    <location>
        <begin position="3"/>
        <end position="58"/>
    </location>
</feature>
<dbReference type="EMBL" id="QSAT01000008">
    <property type="protein sequence ID" value="RGW75847.1"/>
    <property type="molecule type" value="Genomic_DNA"/>
</dbReference>
<dbReference type="Gene3D" id="1.10.10.10">
    <property type="entry name" value="Winged helix-like DNA-binding domain superfamily/Winged helix DNA-binding domain"/>
    <property type="match status" value="1"/>
</dbReference>